<gene>
    <name evidence="2" type="ORF">ETEE_1190</name>
</gene>
<evidence type="ECO:0000313" key="3">
    <source>
        <dbReference type="Proteomes" id="UP000028681"/>
    </source>
</evidence>
<dbReference type="KEGG" id="ete:ETEE_1190"/>
<evidence type="ECO:0000313" key="2">
    <source>
        <dbReference type="EMBL" id="AIJ07650.1"/>
    </source>
</evidence>
<proteinExistence type="predicted"/>
<name>A0A076LGH8_9GAMM</name>
<reference evidence="2 3" key="1">
    <citation type="journal article" date="2012" name="PLoS ONE">
        <title>Edwardsiella comparative phylogenomics reveal the new intra/inter-species taxonomic relationships, virulence evolution and niche adaptation mechanisms.</title>
        <authorList>
            <person name="Yang M."/>
            <person name="Lv Y."/>
            <person name="Xiao J."/>
            <person name="Wu H."/>
            <person name="Zheng H."/>
            <person name="Liu Q."/>
            <person name="Zhang Y."/>
            <person name="Wang Q."/>
        </authorList>
    </citation>
    <scope>NUCLEOTIDE SEQUENCE [LARGE SCALE GENOMIC DNA]</scope>
    <source>
        <strain evidence="3">080813</strain>
    </source>
</reference>
<feature type="compositionally biased region" description="Basic and acidic residues" evidence="1">
    <location>
        <begin position="32"/>
        <end position="42"/>
    </location>
</feature>
<dbReference type="HOGENOM" id="CLU_2915127_0_0_6"/>
<evidence type="ECO:0000256" key="1">
    <source>
        <dbReference type="SAM" id="MobiDB-lite"/>
    </source>
</evidence>
<protein>
    <submittedName>
        <fullName evidence="2">Uncharacterized protein</fullName>
    </submittedName>
</protein>
<dbReference type="Proteomes" id="UP000028681">
    <property type="component" value="Chromosome"/>
</dbReference>
<organism evidence="2 3">
    <name type="scientific">Edwardsiella anguillarum ET080813</name>
    <dbReference type="NCBI Taxonomy" id="667120"/>
    <lineage>
        <taxon>Bacteria</taxon>
        <taxon>Pseudomonadati</taxon>
        <taxon>Pseudomonadota</taxon>
        <taxon>Gammaproteobacteria</taxon>
        <taxon>Enterobacterales</taxon>
        <taxon>Hafniaceae</taxon>
        <taxon>Edwardsiella</taxon>
    </lineage>
</organism>
<feature type="region of interest" description="Disordered" evidence="1">
    <location>
        <begin position="24"/>
        <end position="62"/>
    </location>
</feature>
<dbReference type="EMBL" id="CP006664">
    <property type="protein sequence ID" value="AIJ07650.1"/>
    <property type="molecule type" value="Genomic_DNA"/>
</dbReference>
<sequence>MYENKGSPYCLRLGVKTAILNRGAVKGPRRKIRDDTHSHRSPDAAGQYGLTGQGSTKPTPPRPAAYSACAIGVLF</sequence>
<accession>A0A076LGH8</accession>
<dbReference type="AlphaFoldDB" id="A0A076LGH8"/>